<organism evidence="1">
    <name type="scientific">Anthurium amnicola</name>
    <dbReference type="NCBI Taxonomy" id="1678845"/>
    <lineage>
        <taxon>Eukaryota</taxon>
        <taxon>Viridiplantae</taxon>
        <taxon>Streptophyta</taxon>
        <taxon>Embryophyta</taxon>
        <taxon>Tracheophyta</taxon>
        <taxon>Spermatophyta</taxon>
        <taxon>Magnoliopsida</taxon>
        <taxon>Liliopsida</taxon>
        <taxon>Araceae</taxon>
        <taxon>Pothoideae</taxon>
        <taxon>Potheae</taxon>
        <taxon>Anthurium</taxon>
    </lineage>
</organism>
<dbReference type="AlphaFoldDB" id="A0A1D1XZL8"/>
<proteinExistence type="predicted"/>
<evidence type="ECO:0000313" key="1">
    <source>
        <dbReference type="EMBL" id="JAT47814.1"/>
    </source>
</evidence>
<sequence length="164" mass="17697">GAAAGARQALWASGAALGDGAAAAAAGGPRIWVAAVDGDWMRWRLRTAVSHQIRRRRGSGGEVGRGRRRRRWRDAAGWVCRSEESRRRADVGDGASGDRLQVGGCGRRPARWSFPVVLQRRAAGRGVSAAAADVDRSREGRGRWRPLLLEAWQGGGRSSHQIRV</sequence>
<name>A0A1D1XZL8_9ARAE</name>
<protein>
    <submittedName>
        <fullName evidence="1">Serine/threonine protein phosphatase 2A regulatory subunit B alpha isoform</fullName>
    </submittedName>
</protein>
<reference evidence="1" key="1">
    <citation type="submission" date="2015-07" db="EMBL/GenBank/DDBJ databases">
        <title>Transcriptome Assembly of Anthurium amnicola.</title>
        <authorList>
            <person name="Suzuki J."/>
        </authorList>
    </citation>
    <scope>NUCLEOTIDE SEQUENCE</scope>
</reference>
<accession>A0A1D1XZL8</accession>
<feature type="non-terminal residue" evidence="1">
    <location>
        <position position="1"/>
    </location>
</feature>
<feature type="non-terminal residue" evidence="1">
    <location>
        <position position="164"/>
    </location>
</feature>
<dbReference type="EMBL" id="GDJX01020122">
    <property type="protein sequence ID" value="JAT47814.1"/>
    <property type="molecule type" value="Transcribed_RNA"/>
</dbReference>
<gene>
    <name evidence="1" type="primary">Os06g0563300</name>
    <name evidence="1" type="ORF">g.123536</name>
</gene>